<dbReference type="Proteomes" id="UP000321595">
    <property type="component" value="Chromosome"/>
</dbReference>
<evidence type="ECO:0000256" key="3">
    <source>
        <dbReference type="ARBA" id="ARBA00022723"/>
    </source>
</evidence>
<dbReference type="AlphaFoldDB" id="A0A5B8XM52"/>
<evidence type="ECO:0000256" key="2">
    <source>
        <dbReference type="ARBA" id="ARBA00022617"/>
    </source>
</evidence>
<dbReference type="KEGG" id="bbae:FRD01_06685"/>
<proteinExistence type="predicted"/>
<dbReference type="InterPro" id="IPR036909">
    <property type="entry name" value="Cyt_c-like_dom_sf"/>
</dbReference>
<evidence type="ECO:0000256" key="1">
    <source>
        <dbReference type="ARBA" id="ARBA00022448"/>
    </source>
</evidence>
<accession>A0A5B8XM52</accession>
<evidence type="ECO:0000259" key="7">
    <source>
        <dbReference type="PROSITE" id="PS51007"/>
    </source>
</evidence>
<dbReference type="EMBL" id="CP042467">
    <property type="protein sequence ID" value="QED26932.1"/>
    <property type="molecule type" value="Genomic_DNA"/>
</dbReference>
<dbReference type="Pfam" id="PF13442">
    <property type="entry name" value="Cytochrome_CBB3"/>
    <property type="match status" value="1"/>
</dbReference>
<evidence type="ECO:0000256" key="6">
    <source>
        <dbReference type="PROSITE-ProRule" id="PRU00433"/>
    </source>
</evidence>
<protein>
    <recommendedName>
        <fullName evidence="7">Cytochrome c domain-containing protein</fullName>
    </recommendedName>
</protein>
<dbReference type="PROSITE" id="PS51257">
    <property type="entry name" value="PROKAR_LIPOPROTEIN"/>
    <property type="match status" value="1"/>
</dbReference>
<dbReference type="InterPro" id="IPR051811">
    <property type="entry name" value="Cytochrome_c550/c551-like"/>
</dbReference>
<keyword evidence="1" id="KW-0813">Transport</keyword>
<evidence type="ECO:0000313" key="8">
    <source>
        <dbReference type="EMBL" id="QED26932.1"/>
    </source>
</evidence>
<dbReference type="GO" id="GO:0009055">
    <property type="term" value="F:electron transfer activity"/>
    <property type="evidence" value="ECO:0007669"/>
    <property type="project" value="InterPro"/>
</dbReference>
<name>A0A5B8XM52_9DELT</name>
<keyword evidence="5 6" id="KW-0408">Iron</keyword>
<dbReference type="PANTHER" id="PTHR37823">
    <property type="entry name" value="CYTOCHROME C-553-LIKE"/>
    <property type="match status" value="1"/>
</dbReference>
<evidence type="ECO:0000256" key="4">
    <source>
        <dbReference type="ARBA" id="ARBA00022982"/>
    </source>
</evidence>
<dbReference type="OrthoDB" id="9773456at2"/>
<evidence type="ECO:0000313" key="9">
    <source>
        <dbReference type="Proteomes" id="UP000321595"/>
    </source>
</evidence>
<dbReference type="SUPFAM" id="SSF46626">
    <property type="entry name" value="Cytochrome c"/>
    <property type="match status" value="1"/>
</dbReference>
<keyword evidence="3 6" id="KW-0479">Metal-binding</keyword>
<dbReference type="Gene3D" id="1.10.760.10">
    <property type="entry name" value="Cytochrome c-like domain"/>
    <property type="match status" value="1"/>
</dbReference>
<evidence type="ECO:0000256" key="5">
    <source>
        <dbReference type="ARBA" id="ARBA00023004"/>
    </source>
</evidence>
<organism evidence="8 9">
    <name type="scientific">Microvenator marinus</name>
    <dbReference type="NCBI Taxonomy" id="2600177"/>
    <lineage>
        <taxon>Bacteria</taxon>
        <taxon>Deltaproteobacteria</taxon>
        <taxon>Bradymonadales</taxon>
        <taxon>Microvenatoraceae</taxon>
        <taxon>Microvenator</taxon>
    </lineage>
</organism>
<dbReference type="PROSITE" id="PS51007">
    <property type="entry name" value="CYTC"/>
    <property type="match status" value="1"/>
</dbReference>
<feature type="domain" description="Cytochrome c" evidence="7">
    <location>
        <begin position="37"/>
        <end position="110"/>
    </location>
</feature>
<keyword evidence="9" id="KW-1185">Reference proteome</keyword>
<dbReference type="GO" id="GO:0020037">
    <property type="term" value="F:heme binding"/>
    <property type="evidence" value="ECO:0007669"/>
    <property type="project" value="InterPro"/>
</dbReference>
<gene>
    <name evidence="8" type="ORF">FRD01_06685</name>
</gene>
<sequence length="111" mass="11639">MKYLVALLMGFMFVGCGEDEGEPAEGDRSEQIAALSADATAGEATYTQVCAVCHGPDGTGTATGNSLVESNFTKSMIIDIIIEGQGDMASYASLPDQDIANVTAYVMLFQE</sequence>
<dbReference type="InterPro" id="IPR009056">
    <property type="entry name" value="Cyt_c-like_dom"/>
</dbReference>
<keyword evidence="4" id="KW-0249">Electron transport</keyword>
<reference evidence="8 9" key="1">
    <citation type="submission" date="2019-08" db="EMBL/GenBank/DDBJ databases">
        <authorList>
            <person name="Liang Q."/>
        </authorList>
    </citation>
    <scope>NUCLEOTIDE SEQUENCE [LARGE SCALE GENOMIC DNA]</scope>
    <source>
        <strain evidence="8 9">V1718</strain>
    </source>
</reference>
<dbReference type="RefSeq" id="WP_146958617.1">
    <property type="nucleotide sequence ID" value="NZ_CP042467.1"/>
</dbReference>
<dbReference type="GO" id="GO:0046872">
    <property type="term" value="F:metal ion binding"/>
    <property type="evidence" value="ECO:0007669"/>
    <property type="project" value="UniProtKB-KW"/>
</dbReference>
<keyword evidence="2 6" id="KW-0349">Heme</keyword>